<keyword evidence="7 11" id="KW-0175">Coiled coil</keyword>
<dbReference type="AlphaFoldDB" id="A0A9W9ZPF2"/>
<evidence type="ECO:0000256" key="1">
    <source>
        <dbReference type="ARBA" id="ARBA00004123"/>
    </source>
</evidence>
<feature type="region of interest" description="Disordered" evidence="12">
    <location>
        <begin position="274"/>
        <end position="295"/>
    </location>
</feature>
<evidence type="ECO:0000256" key="7">
    <source>
        <dbReference type="ARBA" id="ARBA00023054"/>
    </source>
</evidence>
<keyword evidence="9" id="KW-0131">Cell cycle</keyword>
<keyword evidence="10" id="KW-0137">Centromere</keyword>
<keyword evidence="5" id="KW-0132">Cell division</keyword>
<dbReference type="Gene3D" id="1.10.418.60">
    <property type="entry name" value="Ncd80 complex, Nuf2 subunit"/>
    <property type="match status" value="1"/>
</dbReference>
<dbReference type="Pfam" id="PF18595">
    <property type="entry name" value="Nuf2_DHR10-like"/>
    <property type="match status" value="1"/>
</dbReference>
<evidence type="ECO:0000256" key="11">
    <source>
        <dbReference type="SAM" id="Coils"/>
    </source>
</evidence>
<evidence type="ECO:0000256" key="9">
    <source>
        <dbReference type="ARBA" id="ARBA00023306"/>
    </source>
</evidence>
<sequence length="371" mass="42700">MASDHNKFLFPSLTAEEAVANCKSMFGSQAALSVDDLLRPQFQQMRRFYIGVLSNFGVRPEQLTQDSEPQFKSMDTFEHPELHEESAPLVILALAIAIVNFTKFKASREHIYENAIAEVDTATEQRQQMLARNQELKKKNIGAQAEVKVNLAAVKQDSESLKAKIVQSPERFKGELARLTSAVQSVREARDERSARLQEICTQQDSNLQYTEDGQTALKMITGIGIDMDKLREQTAKLEELQDKNVSQKELLRDMTAKIEQLRRQLASKQEKLSRLKRQHDKKVSATHDARDQLQRDQTYLEKKIAEKENYLEGLDNQMSNLSRMVKEEEDLHEQDMDKLRTAYQQMLAQLENYHQGLNRGWDKVMTANNR</sequence>
<dbReference type="GO" id="GO:0031262">
    <property type="term" value="C:Ndc80 complex"/>
    <property type="evidence" value="ECO:0007669"/>
    <property type="project" value="InterPro"/>
</dbReference>
<evidence type="ECO:0000259" key="14">
    <source>
        <dbReference type="Pfam" id="PF18595"/>
    </source>
</evidence>
<feature type="domain" description="Kinetochore protein Nuf2 N-terminal" evidence="13">
    <location>
        <begin position="8"/>
        <end position="92"/>
    </location>
</feature>
<dbReference type="OrthoDB" id="5962824at2759"/>
<feature type="coiled-coil region" evidence="11">
    <location>
        <begin position="112"/>
        <end position="146"/>
    </location>
</feature>
<name>A0A9W9ZPF2_9CNID</name>
<protein>
    <submittedName>
        <fullName evidence="15">Kinetochore-associated Ndc80 complex subunit nuf2</fullName>
    </submittedName>
</protein>
<evidence type="ECO:0000256" key="8">
    <source>
        <dbReference type="ARBA" id="ARBA00023242"/>
    </source>
</evidence>
<reference evidence="15" key="1">
    <citation type="submission" date="2023-01" db="EMBL/GenBank/DDBJ databases">
        <title>Genome assembly of the deep-sea coral Lophelia pertusa.</title>
        <authorList>
            <person name="Herrera S."/>
            <person name="Cordes E."/>
        </authorList>
    </citation>
    <scope>NUCLEOTIDE SEQUENCE</scope>
    <source>
        <strain evidence="15">USNM1676648</strain>
        <tissue evidence="15">Polyp</tissue>
    </source>
</reference>
<dbReference type="EMBL" id="MU825881">
    <property type="protein sequence ID" value="KAJ7385352.1"/>
    <property type="molecule type" value="Genomic_DNA"/>
</dbReference>
<evidence type="ECO:0000313" key="15">
    <source>
        <dbReference type="EMBL" id="KAJ7385352.1"/>
    </source>
</evidence>
<comment type="subcellular location">
    <subcellularLocation>
        <location evidence="2">Chromosome</location>
        <location evidence="2">Centromere</location>
    </subcellularLocation>
    <subcellularLocation>
        <location evidence="1">Nucleus</location>
    </subcellularLocation>
</comment>
<comment type="caution">
    <text evidence="15">The sequence shown here is derived from an EMBL/GenBank/DDBJ whole genome shotgun (WGS) entry which is preliminary data.</text>
</comment>
<comment type="similarity">
    <text evidence="3">Belongs to the NUF2 family.</text>
</comment>
<keyword evidence="6" id="KW-0498">Mitosis</keyword>
<feature type="domain" description="Nuf2 DHR10-like" evidence="14">
    <location>
        <begin position="181"/>
        <end position="295"/>
    </location>
</feature>
<organism evidence="15 16">
    <name type="scientific">Desmophyllum pertusum</name>
    <dbReference type="NCBI Taxonomy" id="174260"/>
    <lineage>
        <taxon>Eukaryota</taxon>
        <taxon>Metazoa</taxon>
        <taxon>Cnidaria</taxon>
        <taxon>Anthozoa</taxon>
        <taxon>Hexacorallia</taxon>
        <taxon>Scleractinia</taxon>
        <taxon>Caryophylliina</taxon>
        <taxon>Caryophylliidae</taxon>
        <taxon>Desmophyllum</taxon>
    </lineage>
</organism>
<evidence type="ECO:0000256" key="3">
    <source>
        <dbReference type="ARBA" id="ARBA00005498"/>
    </source>
</evidence>
<evidence type="ECO:0000256" key="6">
    <source>
        <dbReference type="ARBA" id="ARBA00022776"/>
    </source>
</evidence>
<evidence type="ECO:0000256" key="12">
    <source>
        <dbReference type="SAM" id="MobiDB-lite"/>
    </source>
</evidence>
<dbReference type="InterPro" id="IPR041112">
    <property type="entry name" value="Nuf2_DHR10-like"/>
</dbReference>
<gene>
    <name evidence="15" type="primary">NUF2</name>
    <name evidence="15" type="ORF">OS493_016429</name>
</gene>
<keyword evidence="4" id="KW-0158">Chromosome</keyword>
<feature type="compositionally biased region" description="Basic and acidic residues" evidence="12">
    <location>
        <begin position="282"/>
        <end position="295"/>
    </location>
</feature>
<dbReference type="Pfam" id="PF03800">
    <property type="entry name" value="Nuf2"/>
    <property type="match status" value="1"/>
</dbReference>
<evidence type="ECO:0000256" key="5">
    <source>
        <dbReference type="ARBA" id="ARBA00022618"/>
    </source>
</evidence>
<dbReference type="InterPro" id="IPR038275">
    <property type="entry name" value="Nuf2_N_sf"/>
</dbReference>
<proteinExistence type="inferred from homology"/>
<evidence type="ECO:0000313" key="16">
    <source>
        <dbReference type="Proteomes" id="UP001163046"/>
    </source>
</evidence>
<evidence type="ECO:0000256" key="4">
    <source>
        <dbReference type="ARBA" id="ARBA00022454"/>
    </source>
</evidence>
<dbReference type="GO" id="GO:0051301">
    <property type="term" value="P:cell division"/>
    <property type="evidence" value="ECO:0007669"/>
    <property type="project" value="UniProtKB-KW"/>
</dbReference>
<dbReference type="GO" id="GO:0005634">
    <property type="term" value="C:nucleus"/>
    <property type="evidence" value="ECO:0007669"/>
    <property type="project" value="UniProtKB-SubCell"/>
</dbReference>
<dbReference type="InterPro" id="IPR005549">
    <property type="entry name" value="Kinetochore_Nuf2_N"/>
</dbReference>
<feature type="coiled-coil region" evidence="11">
    <location>
        <begin position="305"/>
        <end position="332"/>
    </location>
</feature>
<keyword evidence="16" id="KW-1185">Reference proteome</keyword>
<evidence type="ECO:0000259" key="13">
    <source>
        <dbReference type="Pfam" id="PF03800"/>
    </source>
</evidence>
<accession>A0A9W9ZPF2</accession>
<keyword evidence="8" id="KW-0539">Nucleus</keyword>
<dbReference type="Proteomes" id="UP001163046">
    <property type="component" value="Unassembled WGS sequence"/>
</dbReference>
<evidence type="ECO:0000256" key="10">
    <source>
        <dbReference type="ARBA" id="ARBA00023328"/>
    </source>
</evidence>
<evidence type="ECO:0000256" key="2">
    <source>
        <dbReference type="ARBA" id="ARBA00004584"/>
    </source>
</evidence>